<dbReference type="Proteomes" id="UP001139648">
    <property type="component" value="Unassembled WGS sequence"/>
</dbReference>
<accession>A0A9X2GCS7</accession>
<dbReference type="AlphaFoldDB" id="A0A9X2GCS7"/>
<dbReference type="EMBL" id="JAMZEB010000002">
    <property type="protein sequence ID" value="MCP2356571.1"/>
    <property type="molecule type" value="Genomic_DNA"/>
</dbReference>
<evidence type="ECO:0000313" key="2">
    <source>
        <dbReference type="Proteomes" id="UP001139648"/>
    </source>
</evidence>
<proteinExistence type="predicted"/>
<keyword evidence="2" id="KW-1185">Reference proteome</keyword>
<gene>
    <name evidence="1" type="ORF">HD597_003591</name>
</gene>
<dbReference type="InterPro" id="IPR029063">
    <property type="entry name" value="SAM-dependent_MTases_sf"/>
</dbReference>
<dbReference type="SUPFAM" id="SSF53335">
    <property type="entry name" value="S-adenosyl-L-methionine-dependent methyltransferases"/>
    <property type="match status" value="1"/>
</dbReference>
<dbReference type="Gene3D" id="3.40.50.150">
    <property type="entry name" value="Vaccinia Virus protein VP39"/>
    <property type="match status" value="1"/>
</dbReference>
<reference evidence="1" key="1">
    <citation type="submission" date="2022-06" db="EMBL/GenBank/DDBJ databases">
        <title>Sequencing the genomes of 1000 actinobacteria strains.</title>
        <authorList>
            <person name="Klenk H.-P."/>
        </authorList>
    </citation>
    <scope>NUCLEOTIDE SEQUENCE</scope>
    <source>
        <strain evidence="1">DSM 46694</strain>
    </source>
</reference>
<evidence type="ECO:0000313" key="1">
    <source>
        <dbReference type="EMBL" id="MCP2356571.1"/>
    </source>
</evidence>
<sequence length="242" mass="27244">MLRPALLRQVTNAYRSLPKPARHFLREVTTGRPFVTLSPHLPIAIHGAFQRMSERPDDPLAGGAYYEFGLYRGYSLWFAEQISREYAGADFTCLGFDSFRGLPASAVDGAFYDTGDFAAGYDEVVANLRAHGADFRRLRLFEGFYGQELFEALAREYDFPPAAVCTIDVDVYESCLEVLRFLHGRLRVGSIIIFDDYNDMGASDEHGERRALETFRLAHPAFSLRHLRDVGPEAAVFEVTAI</sequence>
<protein>
    <recommendedName>
        <fullName evidence="3">Methyltransferase</fullName>
    </recommendedName>
</protein>
<name>A0A9X2GCS7_9ACTN</name>
<organism evidence="1 2">
    <name type="scientific">Nonomuraea thailandensis</name>
    <dbReference type="NCBI Taxonomy" id="1188745"/>
    <lineage>
        <taxon>Bacteria</taxon>
        <taxon>Bacillati</taxon>
        <taxon>Actinomycetota</taxon>
        <taxon>Actinomycetes</taxon>
        <taxon>Streptosporangiales</taxon>
        <taxon>Streptosporangiaceae</taxon>
        <taxon>Nonomuraea</taxon>
    </lineage>
</organism>
<dbReference type="Pfam" id="PF05711">
    <property type="entry name" value="TylF"/>
    <property type="match status" value="1"/>
</dbReference>
<dbReference type="RefSeq" id="WP_253743537.1">
    <property type="nucleotide sequence ID" value="NZ_BAABKA010000057.1"/>
</dbReference>
<evidence type="ECO:0008006" key="3">
    <source>
        <dbReference type="Google" id="ProtNLM"/>
    </source>
</evidence>
<comment type="caution">
    <text evidence="1">The sequence shown here is derived from an EMBL/GenBank/DDBJ whole genome shotgun (WGS) entry which is preliminary data.</text>
</comment>
<dbReference type="PANTHER" id="PTHR40036:SF1">
    <property type="entry name" value="MACROCIN O-METHYLTRANSFERASE"/>
    <property type="match status" value="1"/>
</dbReference>
<dbReference type="PANTHER" id="PTHR40036">
    <property type="entry name" value="MACROCIN O-METHYLTRANSFERASE"/>
    <property type="match status" value="1"/>
</dbReference>
<dbReference type="InterPro" id="IPR008884">
    <property type="entry name" value="TylF_MeTrfase"/>
</dbReference>